<evidence type="ECO:0008006" key="5">
    <source>
        <dbReference type="Google" id="ProtNLM"/>
    </source>
</evidence>
<sequence length="271" mass="31240">MAYKLFFIFINIIILLNFVYSAPYDTNENIGYDIIKGQDNEFFCPNGSSLICCPLLAHRVATEYHSRCASIILINNSGYNLTLETVDLEDGRWITTDDYERIIDVNCEPHSILNGESEAISSVTSHFFGGIMGFVTFTMDDDISSQFVISWDVPTVGSPGYFFNFADLTSRNNYIIKTQKTFGDTVYRIEIQERIPWTWPIIPLSYIFIPLFIIFVAFFCCMVCTSIIEEQSSDPFRRRQRQSYVHVPINQQGRQSYSSIGQDNKQSYNFF</sequence>
<proteinExistence type="predicted"/>
<feature type="signal peptide" evidence="2">
    <location>
        <begin position="1"/>
        <end position="21"/>
    </location>
</feature>
<reference evidence="3 4" key="1">
    <citation type="submission" date="2017-11" db="EMBL/GenBank/DDBJ databases">
        <title>The genome of Rhizophagus clarus HR1 reveals common genetic basis of auxotrophy among arbuscular mycorrhizal fungi.</title>
        <authorList>
            <person name="Kobayashi Y."/>
        </authorList>
    </citation>
    <scope>NUCLEOTIDE SEQUENCE [LARGE SCALE GENOMIC DNA]</scope>
    <source>
        <strain evidence="3 4">HR1</strain>
    </source>
</reference>
<keyword evidence="1" id="KW-0812">Transmembrane</keyword>
<dbReference type="Gene3D" id="2.60.270.50">
    <property type="match status" value="1"/>
</dbReference>
<dbReference type="AlphaFoldDB" id="A0A2Z6S1N0"/>
<dbReference type="Proteomes" id="UP000247702">
    <property type="component" value="Unassembled WGS sequence"/>
</dbReference>
<comment type="caution">
    <text evidence="3">The sequence shown here is derived from an EMBL/GenBank/DDBJ whole genome shotgun (WGS) entry which is preliminary data.</text>
</comment>
<gene>
    <name evidence="3" type="ORF">RclHR1_08610003</name>
</gene>
<dbReference type="EMBL" id="BEXD01004272">
    <property type="protein sequence ID" value="GBC09116.1"/>
    <property type="molecule type" value="Genomic_DNA"/>
</dbReference>
<evidence type="ECO:0000256" key="1">
    <source>
        <dbReference type="SAM" id="Phobius"/>
    </source>
</evidence>
<protein>
    <recommendedName>
        <fullName evidence="5">Autophagy-related protein 27</fullName>
    </recommendedName>
</protein>
<keyword evidence="2" id="KW-0732">Signal</keyword>
<keyword evidence="1" id="KW-1133">Transmembrane helix</keyword>
<evidence type="ECO:0000256" key="2">
    <source>
        <dbReference type="SAM" id="SignalP"/>
    </source>
</evidence>
<keyword evidence="1" id="KW-0472">Membrane</keyword>
<organism evidence="3 4">
    <name type="scientific">Rhizophagus clarus</name>
    <dbReference type="NCBI Taxonomy" id="94130"/>
    <lineage>
        <taxon>Eukaryota</taxon>
        <taxon>Fungi</taxon>
        <taxon>Fungi incertae sedis</taxon>
        <taxon>Mucoromycota</taxon>
        <taxon>Glomeromycotina</taxon>
        <taxon>Glomeromycetes</taxon>
        <taxon>Glomerales</taxon>
        <taxon>Glomeraceae</taxon>
        <taxon>Rhizophagus</taxon>
    </lineage>
</organism>
<feature type="transmembrane region" description="Helical" evidence="1">
    <location>
        <begin position="204"/>
        <end position="228"/>
    </location>
</feature>
<evidence type="ECO:0000313" key="4">
    <source>
        <dbReference type="Proteomes" id="UP000247702"/>
    </source>
</evidence>
<evidence type="ECO:0000313" key="3">
    <source>
        <dbReference type="EMBL" id="GBC09116.1"/>
    </source>
</evidence>
<name>A0A2Z6S1N0_9GLOM</name>
<feature type="chain" id="PRO_5016382083" description="Autophagy-related protein 27" evidence="2">
    <location>
        <begin position="22"/>
        <end position="271"/>
    </location>
</feature>
<accession>A0A2Z6S1N0</accession>
<keyword evidence="4" id="KW-1185">Reference proteome</keyword>